<gene>
    <name evidence="1" type="ORF">AB4Y39_19260</name>
</gene>
<proteinExistence type="predicted"/>
<sequence>METDDYSLWTAGGTLLLIAPQVPPAQRQAVLDSLLYAQLLANKVVGSRFTLYPSWYARYRQVLSERGWITTQSFYDTQSANGCSLIAPIQPVRLWLDSQFPMADNLIEYGLATLKKTQNNLDNFRHFTFEGHESGTRVALEVGVVHPGPVINLCSIALQTSEQVAHVSIEGPLLAKALQGDVVVKGLSAQLDNQQFEPQRGQLRALIERKQQEQCYLSNLGRVQGGNHE</sequence>
<accession>A0AB39HZ00</accession>
<name>A0AB39HZ00_9PSED</name>
<protein>
    <submittedName>
        <fullName evidence="1">Uncharacterized protein</fullName>
    </submittedName>
</protein>
<evidence type="ECO:0000313" key="1">
    <source>
        <dbReference type="EMBL" id="XDK35827.1"/>
    </source>
</evidence>
<reference evidence="1" key="1">
    <citation type="submission" date="2024-07" db="EMBL/GenBank/DDBJ databases">
        <title>Identification and characteristics of a novel species of coltsfoot's symbiotic bacteria.</title>
        <authorList>
            <person name="Juszczyk A."/>
            <person name="Jasielczuk I."/>
            <person name="Gurgul A."/>
            <person name="Rogala M."/>
            <person name="Kowalczyk A."/>
            <person name="Szmatola T."/>
            <person name="Kosecka-Strojek M."/>
            <person name="Arent Z."/>
            <person name="Latowski D."/>
        </authorList>
    </citation>
    <scope>NUCLEOTIDE SEQUENCE</scope>
    <source>
        <strain evidence="1">Hg7Tf</strain>
    </source>
</reference>
<dbReference type="EMBL" id="CP162607">
    <property type="protein sequence ID" value="XDK35827.1"/>
    <property type="molecule type" value="Genomic_DNA"/>
</dbReference>
<organism evidence="1">
    <name type="scientific">Pseudomonas sp. Hg7Tf</name>
    <dbReference type="NCBI Taxonomy" id="3236988"/>
    <lineage>
        <taxon>Bacteria</taxon>
        <taxon>Pseudomonadati</taxon>
        <taxon>Pseudomonadota</taxon>
        <taxon>Gammaproteobacteria</taxon>
        <taxon>Pseudomonadales</taxon>
        <taxon>Pseudomonadaceae</taxon>
        <taxon>Pseudomonas</taxon>
    </lineage>
</organism>
<dbReference type="AlphaFoldDB" id="A0AB39HZ00"/>
<dbReference type="RefSeq" id="WP_368491646.1">
    <property type="nucleotide sequence ID" value="NZ_CP162607.1"/>
</dbReference>